<dbReference type="Proteomes" id="UP000609346">
    <property type="component" value="Unassembled WGS sequence"/>
</dbReference>
<dbReference type="RefSeq" id="WP_191202894.1">
    <property type="nucleotide sequence ID" value="NZ_JACXZA010000002.1"/>
</dbReference>
<proteinExistence type="predicted"/>
<dbReference type="Pfam" id="PF14256">
    <property type="entry name" value="YwiC"/>
    <property type="match status" value="1"/>
</dbReference>
<dbReference type="InterPro" id="IPR025576">
    <property type="entry name" value="YwiC"/>
</dbReference>
<sequence length="245" mass="27710">MKKSKIIIPHEHGGWAMISVPFVFGMVAGETRWMHALLFLAWLFIYLSSYPLLQSMKKHADRSRLYRWGVGYGSFALACLAAPVIDTPSLIYFSAPLLLLLVVNIWHAKHRSERAIINDMCAIVTFSLGAAAAYRLGGGGWDWLMAELVLFNFLYFMGSVFFVKSVFRERTNKRWIAYARIYHTAAPFIPIVVGFPYVAAAFLFSSVRTFMFAGKQMRPMKVGIIEIVGSVLFAILSVITIQMYV</sequence>
<organism evidence="2 3">
    <name type="scientific">Paenibacillus terricola</name>
    <dbReference type="NCBI Taxonomy" id="2763503"/>
    <lineage>
        <taxon>Bacteria</taxon>
        <taxon>Bacillati</taxon>
        <taxon>Bacillota</taxon>
        <taxon>Bacilli</taxon>
        <taxon>Bacillales</taxon>
        <taxon>Paenibacillaceae</taxon>
        <taxon>Paenibacillus</taxon>
    </lineage>
</organism>
<feature type="transmembrane region" description="Helical" evidence="1">
    <location>
        <begin position="12"/>
        <end position="29"/>
    </location>
</feature>
<feature type="transmembrane region" description="Helical" evidence="1">
    <location>
        <begin position="65"/>
        <end position="85"/>
    </location>
</feature>
<feature type="transmembrane region" description="Helical" evidence="1">
    <location>
        <begin position="91"/>
        <end position="108"/>
    </location>
</feature>
<reference evidence="2 3" key="1">
    <citation type="submission" date="2020-09" db="EMBL/GenBank/DDBJ databases">
        <title>Paenibacillus sp. strain PR3 16S rRNA gene Genome sequencing and assembly.</title>
        <authorList>
            <person name="Kim J."/>
        </authorList>
    </citation>
    <scope>NUCLEOTIDE SEQUENCE [LARGE SCALE GENOMIC DNA]</scope>
    <source>
        <strain evidence="2 3">PR3</strain>
    </source>
</reference>
<keyword evidence="1" id="KW-0472">Membrane</keyword>
<keyword evidence="1" id="KW-1133">Transmembrane helix</keyword>
<keyword evidence="3" id="KW-1185">Reference proteome</keyword>
<protein>
    <submittedName>
        <fullName evidence="2">YwiC-like family protein</fullName>
    </submittedName>
</protein>
<dbReference type="EMBL" id="JACXZA010000002">
    <property type="protein sequence ID" value="MBD3918571.1"/>
    <property type="molecule type" value="Genomic_DNA"/>
</dbReference>
<gene>
    <name evidence="2" type="ORF">H8B09_07395</name>
</gene>
<keyword evidence="1" id="KW-0812">Transmembrane</keyword>
<comment type="caution">
    <text evidence="2">The sequence shown here is derived from an EMBL/GenBank/DDBJ whole genome shotgun (WGS) entry which is preliminary data.</text>
</comment>
<accession>A0ABR8MTF3</accession>
<feature type="transmembrane region" description="Helical" evidence="1">
    <location>
        <begin position="120"/>
        <end position="137"/>
    </location>
</feature>
<evidence type="ECO:0000313" key="2">
    <source>
        <dbReference type="EMBL" id="MBD3918571.1"/>
    </source>
</evidence>
<evidence type="ECO:0000256" key="1">
    <source>
        <dbReference type="SAM" id="Phobius"/>
    </source>
</evidence>
<feature type="transmembrane region" description="Helical" evidence="1">
    <location>
        <begin position="35"/>
        <end position="53"/>
    </location>
</feature>
<feature type="transmembrane region" description="Helical" evidence="1">
    <location>
        <begin position="224"/>
        <end position="244"/>
    </location>
</feature>
<feature type="transmembrane region" description="Helical" evidence="1">
    <location>
        <begin position="143"/>
        <end position="163"/>
    </location>
</feature>
<evidence type="ECO:0000313" key="3">
    <source>
        <dbReference type="Proteomes" id="UP000609346"/>
    </source>
</evidence>
<name>A0ABR8MTF3_9BACL</name>
<feature type="transmembrane region" description="Helical" evidence="1">
    <location>
        <begin position="184"/>
        <end position="204"/>
    </location>
</feature>